<evidence type="ECO:0000256" key="7">
    <source>
        <dbReference type="RuleBase" id="RU365009"/>
    </source>
</evidence>
<keyword evidence="9" id="KW-1185">Reference proteome</keyword>
<dbReference type="EMBL" id="KN822076">
    <property type="protein sequence ID" value="KIM59241.1"/>
    <property type="molecule type" value="Genomic_DNA"/>
</dbReference>
<dbReference type="GO" id="GO:0009277">
    <property type="term" value="C:fungal-type cell wall"/>
    <property type="evidence" value="ECO:0007669"/>
    <property type="project" value="InterPro"/>
</dbReference>
<keyword evidence="6 7" id="KW-1015">Disulfide bond</keyword>
<gene>
    <name evidence="8" type="ORF">SCLCIDRAFT_1036957</name>
</gene>
<dbReference type="GO" id="GO:0005199">
    <property type="term" value="F:structural constituent of cell wall"/>
    <property type="evidence" value="ECO:0007669"/>
    <property type="project" value="InterPro"/>
</dbReference>
<dbReference type="InterPro" id="IPR001338">
    <property type="entry name" value="Class_I_Hydrophobin"/>
</dbReference>
<proteinExistence type="inferred from homology"/>
<feature type="chain" id="PRO_5013985824" description="Hydrophobin" evidence="7">
    <location>
        <begin position="27"/>
        <end position="114"/>
    </location>
</feature>
<keyword evidence="5 7" id="KW-0732">Signal</keyword>
<keyword evidence="3 7" id="KW-0134">Cell wall</keyword>
<sequence length="114" mass="11449">MRTSTVLYPVVSFAALVAAIPEPVIARGGSSCSNGTLSCCNNTYKADQTGVNAIQSLLGVLVSLPVTGPLLATGCTPISVVGVLSGNSCAQQTVCCQGTQFNGLVNVGCDNVNV</sequence>
<reference evidence="9" key="2">
    <citation type="submission" date="2015-01" db="EMBL/GenBank/DDBJ databases">
        <title>Evolutionary Origins and Diversification of the Mycorrhizal Mutualists.</title>
        <authorList>
            <consortium name="DOE Joint Genome Institute"/>
            <consortium name="Mycorrhizal Genomics Consortium"/>
            <person name="Kohler A."/>
            <person name="Kuo A."/>
            <person name="Nagy L.G."/>
            <person name="Floudas D."/>
            <person name="Copeland A."/>
            <person name="Barry K.W."/>
            <person name="Cichocki N."/>
            <person name="Veneault-Fourrey C."/>
            <person name="LaButti K."/>
            <person name="Lindquist E.A."/>
            <person name="Lipzen A."/>
            <person name="Lundell T."/>
            <person name="Morin E."/>
            <person name="Murat C."/>
            <person name="Riley R."/>
            <person name="Ohm R."/>
            <person name="Sun H."/>
            <person name="Tunlid A."/>
            <person name="Henrissat B."/>
            <person name="Grigoriev I.V."/>
            <person name="Hibbett D.S."/>
            <person name="Martin F."/>
        </authorList>
    </citation>
    <scope>NUCLEOTIDE SEQUENCE [LARGE SCALE GENOMIC DNA]</scope>
    <source>
        <strain evidence="9">Foug A</strain>
    </source>
</reference>
<dbReference type="Pfam" id="PF01185">
    <property type="entry name" value="Hydrophobin"/>
    <property type="match status" value="1"/>
</dbReference>
<evidence type="ECO:0000256" key="1">
    <source>
        <dbReference type="ARBA" id="ARBA00004191"/>
    </source>
</evidence>
<dbReference type="InterPro" id="IPR019778">
    <property type="entry name" value="Class_I_Hydrophobin_CS"/>
</dbReference>
<dbReference type="PROSITE" id="PS00956">
    <property type="entry name" value="HYDROPHOBIN"/>
    <property type="match status" value="1"/>
</dbReference>
<dbReference type="STRING" id="1036808.A0A0C3DTH1"/>
<protein>
    <recommendedName>
        <fullName evidence="7">Hydrophobin</fullName>
    </recommendedName>
</protein>
<evidence type="ECO:0000256" key="4">
    <source>
        <dbReference type="ARBA" id="ARBA00022525"/>
    </source>
</evidence>
<evidence type="ECO:0000313" key="9">
    <source>
        <dbReference type="Proteomes" id="UP000053989"/>
    </source>
</evidence>
<accession>A0A0C3DTH1</accession>
<dbReference type="HOGENOM" id="CLU_105134_2_0_1"/>
<comment type="subcellular location">
    <subcellularLocation>
        <location evidence="1 7">Secreted</location>
        <location evidence="1 7">Cell wall</location>
    </subcellularLocation>
</comment>
<feature type="signal peptide" evidence="7">
    <location>
        <begin position="1"/>
        <end position="26"/>
    </location>
</feature>
<reference evidence="8 9" key="1">
    <citation type="submission" date="2014-04" db="EMBL/GenBank/DDBJ databases">
        <authorList>
            <consortium name="DOE Joint Genome Institute"/>
            <person name="Kuo A."/>
            <person name="Kohler A."/>
            <person name="Nagy L.G."/>
            <person name="Floudas D."/>
            <person name="Copeland A."/>
            <person name="Barry K.W."/>
            <person name="Cichocki N."/>
            <person name="Veneault-Fourrey C."/>
            <person name="LaButti K."/>
            <person name="Lindquist E.A."/>
            <person name="Lipzen A."/>
            <person name="Lundell T."/>
            <person name="Morin E."/>
            <person name="Murat C."/>
            <person name="Sun H."/>
            <person name="Tunlid A."/>
            <person name="Henrissat B."/>
            <person name="Grigoriev I.V."/>
            <person name="Hibbett D.S."/>
            <person name="Martin F."/>
            <person name="Nordberg H.P."/>
            <person name="Cantor M.N."/>
            <person name="Hua S.X."/>
        </authorList>
    </citation>
    <scope>NUCLEOTIDE SEQUENCE [LARGE SCALE GENOMIC DNA]</scope>
    <source>
        <strain evidence="8 9">Foug A</strain>
    </source>
</reference>
<dbReference type="SMART" id="SM00075">
    <property type="entry name" value="HYDRO"/>
    <property type="match status" value="1"/>
</dbReference>
<dbReference type="CDD" id="cd23507">
    <property type="entry name" value="hydrophobin_I"/>
    <property type="match status" value="1"/>
</dbReference>
<evidence type="ECO:0000256" key="5">
    <source>
        <dbReference type="ARBA" id="ARBA00022729"/>
    </source>
</evidence>
<evidence type="ECO:0000313" key="8">
    <source>
        <dbReference type="EMBL" id="KIM59241.1"/>
    </source>
</evidence>
<evidence type="ECO:0000256" key="2">
    <source>
        <dbReference type="ARBA" id="ARBA00010446"/>
    </source>
</evidence>
<evidence type="ECO:0000256" key="3">
    <source>
        <dbReference type="ARBA" id="ARBA00022512"/>
    </source>
</evidence>
<dbReference type="OrthoDB" id="2664732at2759"/>
<dbReference type="Proteomes" id="UP000053989">
    <property type="component" value="Unassembled WGS sequence"/>
</dbReference>
<dbReference type="InParanoid" id="A0A0C3DTH1"/>
<comment type="similarity">
    <text evidence="2 7">Belongs to the fungal hydrophobin family.</text>
</comment>
<keyword evidence="4 7" id="KW-0964">Secreted</keyword>
<organism evidence="8 9">
    <name type="scientific">Scleroderma citrinum Foug A</name>
    <dbReference type="NCBI Taxonomy" id="1036808"/>
    <lineage>
        <taxon>Eukaryota</taxon>
        <taxon>Fungi</taxon>
        <taxon>Dikarya</taxon>
        <taxon>Basidiomycota</taxon>
        <taxon>Agaricomycotina</taxon>
        <taxon>Agaricomycetes</taxon>
        <taxon>Agaricomycetidae</taxon>
        <taxon>Boletales</taxon>
        <taxon>Sclerodermatineae</taxon>
        <taxon>Sclerodermataceae</taxon>
        <taxon>Scleroderma</taxon>
    </lineage>
</organism>
<evidence type="ECO:0000256" key="6">
    <source>
        <dbReference type="ARBA" id="ARBA00023157"/>
    </source>
</evidence>
<name>A0A0C3DTH1_9AGAM</name>
<dbReference type="AlphaFoldDB" id="A0A0C3DTH1"/>